<dbReference type="Proteomes" id="UP001597109">
    <property type="component" value="Unassembled WGS sequence"/>
</dbReference>
<organism evidence="2 3">
    <name type="scientific">Metaplanococcus flavidus</name>
    <dbReference type="NCBI Taxonomy" id="569883"/>
    <lineage>
        <taxon>Bacteria</taxon>
        <taxon>Bacillati</taxon>
        <taxon>Bacillota</taxon>
        <taxon>Bacilli</taxon>
        <taxon>Bacillales</taxon>
        <taxon>Caryophanaceae</taxon>
        <taxon>Metaplanococcus</taxon>
    </lineage>
</organism>
<evidence type="ECO:0000313" key="2">
    <source>
        <dbReference type="EMBL" id="MFD1032733.1"/>
    </source>
</evidence>
<sequence>MNKRNLNKMIFAGTAFAGGIVLFNSIRKKSGKKVWVYEDNDMRNSVTVDQEESVNADVDDAEKGLSQLDSAFRSEWQANGFPQTHRELKEHGTGR</sequence>
<protein>
    <submittedName>
        <fullName evidence="2">Uncharacterized protein</fullName>
    </submittedName>
</protein>
<reference evidence="3" key="1">
    <citation type="journal article" date="2019" name="Int. J. Syst. Evol. Microbiol.">
        <title>The Global Catalogue of Microorganisms (GCM) 10K type strain sequencing project: providing services to taxonomists for standard genome sequencing and annotation.</title>
        <authorList>
            <consortium name="The Broad Institute Genomics Platform"/>
            <consortium name="The Broad Institute Genome Sequencing Center for Infectious Disease"/>
            <person name="Wu L."/>
            <person name="Ma J."/>
        </authorList>
    </citation>
    <scope>NUCLEOTIDE SEQUENCE [LARGE SCALE GENOMIC DNA]</scope>
    <source>
        <strain evidence="3">CCUG 56756</strain>
    </source>
</reference>
<name>A0ABW3LGW6_9BACL</name>
<gene>
    <name evidence="2" type="ORF">ACFQ1X_14940</name>
</gene>
<keyword evidence="1" id="KW-0812">Transmembrane</keyword>
<dbReference type="RefSeq" id="WP_144839486.1">
    <property type="nucleotide sequence ID" value="NZ_JBHTKI010000023.1"/>
</dbReference>
<keyword evidence="3" id="KW-1185">Reference proteome</keyword>
<proteinExistence type="predicted"/>
<feature type="transmembrane region" description="Helical" evidence="1">
    <location>
        <begin position="6"/>
        <end position="23"/>
    </location>
</feature>
<comment type="caution">
    <text evidence="2">The sequence shown here is derived from an EMBL/GenBank/DDBJ whole genome shotgun (WGS) entry which is preliminary data.</text>
</comment>
<dbReference type="EMBL" id="JBHTKI010000023">
    <property type="protein sequence ID" value="MFD1032733.1"/>
    <property type="molecule type" value="Genomic_DNA"/>
</dbReference>
<evidence type="ECO:0000256" key="1">
    <source>
        <dbReference type="SAM" id="Phobius"/>
    </source>
</evidence>
<keyword evidence="1" id="KW-0472">Membrane</keyword>
<accession>A0ABW3LGW6</accession>
<keyword evidence="1" id="KW-1133">Transmembrane helix</keyword>
<evidence type="ECO:0000313" key="3">
    <source>
        <dbReference type="Proteomes" id="UP001597109"/>
    </source>
</evidence>